<protein>
    <recommendedName>
        <fullName evidence="4">Retrotransposon gag domain-containing protein</fullName>
    </recommendedName>
</protein>
<reference evidence="2" key="2">
    <citation type="submission" date="2022-01" db="EMBL/GenBank/DDBJ databases">
        <authorList>
            <person name="Yamashiro T."/>
            <person name="Shiraishi A."/>
            <person name="Satake H."/>
            <person name="Nakayama K."/>
        </authorList>
    </citation>
    <scope>NUCLEOTIDE SEQUENCE</scope>
</reference>
<dbReference type="Proteomes" id="UP001151760">
    <property type="component" value="Unassembled WGS sequence"/>
</dbReference>
<evidence type="ECO:0000313" key="2">
    <source>
        <dbReference type="EMBL" id="GJT52298.1"/>
    </source>
</evidence>
<dbReference type="EMBL" id="BQNB010016483">
    <property type="protein sequence ID" value="GJT52298.1"/>
    <property type="molecule type" value="Genomic_DNA"/>
</dbReference>
<sequence>MKGRAVTTLEDLSQRVTDLATTLAWDTHEMRYHLYTAMLLESEARYTRQAWSQVMDCNRVVHAEILAYRAEVRALHEQFGVLQRQRTEDQRARKPEPARDLEPQDGPADAGSSSQGVATALAEYEAHRSSGNGDDSYESGSGKRTERAACKCTYSDFLKWQPLNFKGTEGVGNALTWWNSHIRTVGHEVAYGMTWKTLKKMMTDKMFLEESEEVQNYVDDLPDMIHGSVMASKPKTMQDAIEFDNLNDGSQR</sequence>
<accession>A0ABQ5ENF9</accession>
<gene>
    <name evidence="2" type="ORF">Tco_0978455</name>
</gene>
<feature type="compositionally biased region" description="Basic and acidic residues" evidence="1">
    <location>
        <begin position="85"/>
        <end position="102"/>
    </location>
</feature>
<reference evidence="2" key="1">
    <citation type="journal article" date="2022" name="Int. J. Mol. Sci.">
        <title>Draft Genome of Tanacetum Coccineum: Genomic Comparison of Closely Related Tanacetum-Family Plants.</title>
        <authorList>
            <person name="Yamashiro T."/>
            <person name="Shiraishi A."/>
            <person name="Nakayama K."/>
            <person name="Satake H."/>
        </authorList>
    </citation>
    <scope>NUCLEOTIDE SEQUENCE</scope>
</reference>
<keyword evidence="3" id="KW-1185">Reference proteome</keyword>
<evidence type="ECO:0008006" key="4">
    <source>
        <dbReference type="Google" id="ProtNLM"/>
    </source>
</evidence>
<comment type="caution">
    <text evidence="2">The sequence shown here is derived from an EMBL/GenBank/DDBJ whole genome shotgun (WGS) entry which is preliminary data.</text>
</comment>
<organism evidence="2 3">
    <name type="scientific">Tanacetum coccineum</name>
    <dbReference type="NCBI Taxonomy" id="301880"/>
    <lineage>
        <taxon>Eukaryota</taxon>
        <taxon>Viridiplantae</taxon>
        <taxon>Streptophyta</taxon>
        <taxon>Embryophyta</taxon>
        <taxon>Tracheophyta</taxon>
        <taxon>Spermatophyta</taxon>
        <taxon>Magnoliopsida</taxon>
        <taxon>eudicotyledons</taxon>
        <taxon>Gunneridae</taxon>
        <taxon>Pentapetalae</taxon>
        <taxon>asterids</taxon>
        <taxon>campanulids</taxon>
        <taxon>Asterales</taxon>
        <taxon>Asteraceae</taxon>
        <taxon>Asteroideae</taxon>
        <taxon>Anthemideae</taxon>
        <taxon>Anthemidinae</taxon>
        <taxon>Tanacetum</taxon>
    </lineage>
</organism>
<evidence type="ECO:0000313" key="3">
    <source>
        <dbReference type="Proteomes" id="UP001151760"/>
    </source>
</evidence>
<evidence type="ECO:0000256" key="1">
    <source>
        <dbReference type="SAM" id="MobiDB-lite"/>
    </source>
</evidence>
<feature type="region of interest" description="Disordered" evidence="1">
    <location>
        <begin position="83"/>
        <end position="118"/>
    </location>
</feature>
<proteinExistence type="predicted"/>
<name>A0ABQ5ENF9_9ASTR</name>